<evidence type="ECO:0000256" key="1">
    <source>
        <dbReference type="SAM" id="MobiDB-lite"/>
    </source>
</evidence>
<dbReference type="EMBL" id="JANPWB010000011">
    <property type="protein sequence ID" value="KAJ1129841.1"/>
    <property type="molecule type" value="Genomic_DNA"/>
</dbReference>
<reference evidence="2" key="1">
    <citation type="journal article" date="2022" name="bioRxiv">
        <title>Sequencing and chromosome-scale assembly of the giantPleurodeles waltlgenome.</title>
        <authorList>
            <person name="Brown T."/>
            <person name="Elewa A."/>
            <person name="Iarovenko S."/>
            <person name="Subramanian E."/>
            <person name="Araus A.J."/>
            <person name="Petzold A."/>
            <person name="Susuki M."/>
            <person name="Suzuki K.-i.T."/>
            <person name="Hayashi T."/>
            <person name="Toyoda A."/>
            <person name="Oliveira C."/>
            <person name="Osipova E."/>
            <person name="Leigh N.D."/>
            <person name="Simon A."/>
            <person name="Yun M.H."/>
        </authorList>
    </citation>
    <scope>NUCLEOTIDE SEQUENCE</scope>
    <source>
        <strain evidence="2">20211129_DDA</strain>
        <tissue evidence="2">Liver</tissue>
    </source>
</reference>
<feature type="compositionally biased region" description="Low complexity" evidence="1">
    <location>
        <begin position="29"/>
        <end position="44"/>
    </location>
</feature>
<protein>
    <submittedName>
        <fullName evidence="2">Uncharacterized protein</fullName>
    </submittedName>
</protein>
<dbReference type="AlphaFoldDB" id="A0AAV7PNU5"/>
<comment type="caution">
    <text evidence="2">The sequence shown here is derived from an EMBL/GenBank/DDBJ whole genome shotgun (WGS) entry which is preliminary data.</text>
</comment>
<feature type="region of interest" description="Disordered" evidence="1">
    <location>
        <begin position="73"/>
        <end position="113"/>
    </location>
</feature>
<accession>A0AAV7PNU5</accession>
<organism evidence="2 3">
    <name type="scientific">Pleurodeles waltl</name>
    <name type="common">Iberian ribbed newt</name>
    <dbReference type="NCBI Taxonomy" id="8319"/>
    <lineage>
        <taxon>Eukaryota</taxon>
        <taxon>Metazoa</taxon>
        <taxon>Chordata</taxon>
        <taxon>Craniata</taxon>
        <taxon>Vertebrata</taxon>
        <taxon>Euteleostomi</taxon>
        <taxon>Amphibia</taxon>
        <taxon>Batrachia</taxon>
        <taxon>Caudata</taxon>
        <taxon>Salamandroidea</taxon>
        <taxon>Salamandridae</taxon>
        <taxon>Pleurodelinae</taxon>
        <taxon>Pleurodeles</taxon>
    </lineage>
</organism>
<dbReference type="Proteomes" id="UP001066276">
    <property type="component" value="Chromosome 7"/>
</dbReference>
<sequence length="113" mass="12287">MRNIALGGGAETDTRAETFRKQLNEKAPSDIGAADSDGGASRGSTPSYFQSCSNRACTLTRAEAIALTVIDSHSEESLRLGRKPAECKREKRLSEEKDRKTATDGERVKNKNL</sequence>
<evidence type="ECO:0000313" key="3">
    <source>
        <dbReference type="Proteomes" id="UP001066276"/>
    </source>
</evidence>
<evidence type="ECO:0000313" key="2">
    <source>
        <dbReference type="EMBL" id="KAJ1129841.1"/>
    </source>
</evidence>
<feature type="region of interest" description="Disordered" evidence="1">
    <location>
        <begin position="21"/>
        <end position="47"/>
    </location>
</feature>
<keyword evidence="3" id="KW-1185">Reference proteome</keyword>
<proteinExistence type="predicted"/>
<gene>
    <name evidence="2" type="ORF">NDU88_008206</name>
</gene>
<name>A0AAV7PNU5_PLEWA</name>